<dbReference type="OrthoDB" id="680656at2"/>
<evidence type="ECO:0000313" key="1">
    <source>
        <dbReference type="EMBL" id="SEA22009.1"/>
    </source>
</evidence>
<protein>
    <submittedName>
        <fullName evidence="1">Uncharacterized protein</fullName>
    </submittedName>
</protein>
<dbReference type="STRING" id="408074.SAMN05660909_01182"/>
<dbReference type="AlphaFoldDB" id="A0A1H3ZE10"/>
<dbReference type="RefSeq" id="WP_089759639.1">
    <property type="nucleotide sequence ID" value="NZ_BKAT01000005.1"/>
</dbReference>
<organism evidence="1 2">
    <name type="scientific">Chitinophaga terrae</name>
    <name type="common">ex Kim and Jung 2007</name>
    <dbReference type="NCBI Taxonomy" id="408074"/>
    <lineage>
        <taxon>Bacteria</taxon>
        <taxon>Pseudomonadati</taxon>
        <taxon>Bacteroidota</taxon>
        <taxon>Chitinophagia</taxon>
        <taxon>Chitinophagales</taxon>
        <taxon>Chitinophagaceae</taxon>
        <taxon>Chitinophaga</taxon>
    </lineage>
</organism>
<evidence type="ECO:0000313" key="2">
    <source>
        <dbReference type="Proteomes" id="UP000199656"/>
    </source>
</evidence>
<keyword evidence="2" id="KW-1185">Reference proteome</keyword>
<dbReference type="EMBL" id="FNRL01000004">
    <property type="protein sequence ID" value="SEA22009.1"/>
    <property type="molecule type" value="Genomic_DNA"/>
</dbReference>
<accession>A0A1H3ZE10</accession>
<name>A0A1H3ZE10_9BACT</name>
<sequence>MKYRILWLTLCLFGGLDVSAQYSFSKIGSVLNAKNDGPGSLSTSAVFDGVDHAGGILQVSIPIYEVKGRSLSMPLNLTYSATGIKPNNAGGIVGLGWSLNIGGSWTSSGASGSYSLPIDEAALQGGSDYELKKAQEALDNITISIPSIDAVNFPGGGGQFFTSDNGNYISAPFNPLLSLGNSTLIDGHGTRYYYDLVGSRETWKWTFYRKDHDFINNRDTLKFVDSIDNRPSGGVWRLKYMISADQKDTIQIKYDQNNFVHRSAADTMYSEAAAVSMICKFNGIDPTSPFECDNRYIVQEPNLTKAGSGASRDEQFPSRILFAGGRVELSSRWGMLDTLKVFSNAGVRLTKVIFTYDTLTKFRTAWDLTRDDRYILAKVDYYDSKDSLVNNYSFSYYQDLPFPADFQSRALDYWGFYNGATTNRTLLTYPPYLVGSQKYGIVMNLLSPEKKISNTMVSNGQSTVRRCRQFSWQSGDRFLLLPVWERLNQLRVQLGPGIFTLMACMNIGPRELTAVSIRLPAADSGSRRYNTGHLMTKW</sequence>
<dbReference type="Proteomes" id="UP000199656">
    <property type="component" value="Unassembled WGS sequence"/>
</dbReference>
<proteinExistence type="predicted"/>
<gene>
    <name evidence="1" type="ORF">SAMN05660909_01182</name>
</gene>
<reference evidence="2" key="1">
    <citation type="submission" date="2016-10" db="EMBL/GenBank/DDBJ databases">
        <authorList>
            <person name="Varghese N."/>
            <person name="Submissions S."/>
        </authorList>
    </citation>
    <scope>NUCLEOTIDE SEQUENCE [LARGE SCALE GENOMIC DNA]</scope>
    <source>
        <strain evidence="2">DSM 23920</strain>
    </source>
</reference>